<organism evidence="4 5">
    <name type="scientific">Paeniglutamicibacter cryotolerans</name>
    <dbReference type="NCBI Taxonomy" id="670079"/>
    <lineage>
        <taxon>Bacteria</taxon>
        <taxon>Bacillati</taxon>
        <taxon>Actinomycetota</taxon>
        <taxon>Actinomycetes</taxon>
        <taxon>Micrococcales</taxon>
        <taxon>Micrococcaceae</taxon>
        <taxon>Paeniglutamicibacter</taxon>
    </lineage>
</organism>
<accession>A0A839QVC9</accession>
<gene>
    <name evidence="4" type="ORF">E9229_003499</name>
</gene>
<evidence type="ECO:0000256" key="2">
    <source>
        <dbReference type="SAM" id="Phobius"/>
    </source>
</evidence>
<dbReference type="RefSeq" id="WP_183512800.1">
    <property type="nucleotide sequence ID" value="NZ_BAABGK010000104.1"/>
</dbReference>
<keyword evidence="2" id="KW-0812">Transmembrane</keyword>
<feature type="transmembrane region" description="Helical" evidence="2">
    <location>
        <begin position="70"/>
        <end position="89"/>
    </location>
</feature>
<dbReference type="AlphaFoldDB" id="A0A839QVC9"/>
<keyword evidence="2" id="KW-1133">Transmembrane helix</keyword>
<dbReference type="EMBL" id="JACHVS010000002">
    <property type="protein sequence ID" value="MBB2997252.1"/>
    <property type="molecule type" value="Genomic_DNA"/>
</dbReference>
<keyword evidence="2" id="KW-0472">Membrane</keyword>
<protein>
    <submittedName>
        <fullName evidence="4">Uncharacterized protein</fullName>
    </submittedName>
</protein>
<evidence type="ECO:0000256" key="1">
    <source>
        <dbReference type="SAM" id="MobiDB-lite"/>
    </source>
</evidence>
<feature type="region of interest" description="Disordered" evidence="1">
    <location>
        <begin position="99"/>
        <end position="127"/>
    </location>
</feature>
<sequence>MSAPILAAKAAMLEAGAAIHAAAAQGPQAVQAAQEKWAPAMAQAQIVLQHAQAAVDTLATNTAIASYVAAFWWGAALFAAGSVATVLLLRSAIPAALKYGPGADPATEKIPDPGTEDTTGGSGPAAK</sequence>
<keyword evidence="3" id="KW-0732">Signal</keyword>
<comment type="caution">
    <text evidence="4">The sequence shown here is derived from an EMBL/GenBank/DDBJ whole genome shotgun (WGS) entry which is preliminary data.</text>
</comment>
<evidence type="ECO:0000313" key="4">
    <source>
        <dbReference type="EMBL" id="MBB2997252.1"/>
    </source>
</evidence>
<dbReference type="Proteomes" id="UP000523000">
    <property type="component" value="Unassembled WGS sequence"/>
</dbReference>
<evidence type="ECO:0000313" key="5">
    <source>
        <dbReference type="Proteomes" id="UP000523000"/>
    </source>
</evidence>
<proteinExistence type="predicted"/>
<reference evidence="4 5" key="1">
    <citation type="submission" date="2020-08" db="EMBL/GenBank/DDBJ databases">
        <title>Sequencing the genomes of 1000 actinobacteria strains.</title>
        <authorList>
            <person name="Klenk H.-P."/>
        </authorList>
    </citation>
    <scope>NUCLEOTIDE SEQUENCE [LARGE SCALE GENOMIC DNA]</scope>
    <source>
        <strain evidence="4 5">DSM 22826</strain>
    </source>
</reference>
<evidence type="ECO:0000256" key="3">
    <source>
        <dbReference type="SAM" id="SignalP"/>
    </source>
</evidence>
<feature type="signal peptide" evidence="3">
    <location>
        <begin position="1"/>
        <end position="17"/>
    </location>
</feature>
<keyword evidence="5" id="KW-1185">Reference proteome</keyword>
<feature type="chain" id="PRO_5039607570" evidence="3">
    <location>
        <begin position="18"/>
        <end position="127"/>
    </location>
</feature>
<name>A0A839QVC9_9MICC</name>